<dbReference type="SUPFAM" id="SSF52540">
    <property type="entry name" value="P-loop containing nucleoside triphosphate hydrolases"/>
    <property type="match status" value="1"/>
</dbReference>
<evidence type="ECO:0000313" key="13">
    <source>
        <dbReference type="EMBL" id="APZ94745.1"/>
    </source>
</evidence>
<dbReference type="InterPro" id="IPR027417">
    <property type="entry name" value="P-loop_NTPase"/>
</dbReference>
<dbReference type="Pfam" id="PF00005">
    <property type="entry name" value="ABC_tran"/>
    <property type="match status" value="1"/>
</dbReference>
<evidence type="ECO:0000256" key="2">
    <source>
        <dbReference type="ARBA" id="ARBA00022448"/>
    </source>
</evidence>
<evidence type="ECO:0000256" key="10">
    <source>
        <dbReference type="SAM" id="Phobius"/>
    </source>
</evidence>
<evidence type="ECO:0000256" key="3">
    <source>
        <dbReference type="ARBA" id="ARBA00022475"/>
    </source>
</evidence>
<evidence type="ECO:0000256" key="7">
    <source>
        <dbReference type="ARBA" id="ARBA00022989"/>
    </source>
</evidence>
<feature type="region of interest" description="Disordered" evidence="9">
    <location>
        <begin position="1"/>
        <end position="55"/>
    </location>
</feature>
<gene>
    <name evidence="13" type="primary">msbA_1</name>
    <name evidence="13" type="ORF">Fuma_04384</name>
</gene>
<keyword evidence="8 10" id="KW-0472">Membrane</keyword>
<protein>
    <submittedName>
        <fullName evidence="13">Lipid A export ATP-binding/permease protein MsbA</fullName>
        <ecNumber evidence="13">3.6.3.-</ecNumber>
    </submittedName>
</protein>
<organism evidence="13 14">
    <name type="scientific">Fuerstiella marisgermanici</name>
    <dbReference type="NCBI Taxonomy" id="1891926"/>
    <lineage>
        <taxon>Bacteria</taxon>
        <taxon>Pseudomonadati</taxon>
        <taxon>Planctomycetota</taxon>
        <taxon>Planctomycetia</taxon>
        <taxon>Planctomycetales</taxon>
        <taxon>Planctomycetaceae</taxon>
        <taxon>Fuerstiella</taxon>
    </lineage>
</organism>
<dbReference type="Gene3D" id="3.40.50.300">
    <property type="entry name" value="P-loop containing nucleotide triphosphate hydrolases"/>
    <property type="match status" value="1"/>
</dbReference>
<dbReference type="CDD" id="cd03251">
    <property type="entry name" value="ABCC_MsbA"/>
    <property type="match status" value="1"/>
</dbReference>
<dbReference type="EMBL" id="CP017641">
    <property type="protein sequence ID" value="APZ94745.1"/>
    <property type="molecule type" value="Genomic_DNA"/>
</dbReference>
<dbReference type="GO" id="GO:0005524">
    <property type="term" value="F:ATP binding"/>
    <property type="evidence" value="ECO:0007669"/>
    <property type="project" value="UniProtKB-KW"/>
</dbReference>
<dbReference type="InterPro" id="IPR003593">
    <property type="entry name" value="AAA+_ATPase"/>
</dbReference>
<dbReference type="SUPFAM" id="SSF90123">
    <property type="entry name" value="ABC transporter transmembrane region"/>
    <property type="match status" value="1"/>
</dbReference>
<dbReference type="Pfam" id="PF00664">
    <property type="entry name" value="ABC_membrane"/>
    <property type="match status" value="1"/>
</dbReference>
<keyword evidence="13" id="KW-0378">Hydrolase</keyword>
<dbReference type="SMART" id="SM00382">
    <property type="entry name" value="AAA"/>
    <property type="match status" value="1"/>
</dbReference>
<dbReference type="InterPro" id="IPR039421">
    <property type="entry name" value="Type_1_exporter"/>
</dbReference>
<dbReference type="FunFam" id="3.40.50.300:FF:000221">
    <property type="entry name" value="Multidrug ABC transporter ATP-binding protein"/>
    <property type="match status" value="1"/>
</dbReference>
<comment type="subcellular location">
    <subcellularLocation>
        <location evidence="1">Cell membrane</location>
        <topology evidence="1">Multi-pass membrane protein</topology>
    </subcellularLocation>
</comment>
<feature type="compositionally biased region" description="Polar residues" evidence="9">
    <location>
        <begin position="1"/>
        <end position="21"/>
    </location>
</feature>
<dbReference type="GO" id="GO:0015421">
    <property type="term" value="F:ABC-type oligopeptide transporter activity"/>
    <property type="evidence" value="ECO:0007669"/>
    <property type="project" value="TreeGrafter"/>
</dbReference>
<feature type="transmembrane region" description="Helical" evidence="10">
    <location>
        <begin position="319"/>
        <end position="338"/>
    </location>
</feature>
<keyword evidence="6 13" id="KW-0067">ATP-binding</keyword>
<dbReference type="PANTHER" id="PTHR43394">
    <property type="entry name" value="ATP-DEPENDENT PERMEASE MDL1, MITOCHONDRIAL"/>
    <property type="match status" value="1"/>
</dbReference>
<dbReference type="AlphaFoldDB" id="A0A1P8WL25"/>
<dbReference type="OrthoDB" id="9762778at2"/>
<dbReference type="RefSeq" id="WP_083732230.1">
    <property type="nucleotide sequence ID" value="NZ_CP017641.1"/>
</dbReference>
<evidence type="ECO:0000256" key="5">
    <source>
        <dbReference type="ARBA" id="ARBA00022741"/>
    </source>
</evidence>
<keyword evidence="4 10" id="KW-0812">Transmembrane</keyword>
<dbReference type="PROSITE" id="PS50929">
    <property type="entry name" value="ABC_TM1F"/>
    <property type="match status" value="1"/>
</dbReference>
<keyword evidence="14" id="KW-1185">Reference proteome</keyword>
<evidence type="ECO:0000256" key="9">
    <source>
        <dbReference type="SAM" id="MobiDB-lite"/>
    </source>
</evidence>
<dbReference type="GO" id="GO:0016887">
    <property type="term" value="F:ATP hydrolysis activity"/>
    <property type="evidence" value="ECO:0007669"/>
    <property type="project" value="InterPro"/>
</dbReference>
<dbReference type="PROSITE" id="PS50893">
    <property type="entry name" value="ABC_TRANSPORTER_2"/>
    <property type="match status" value="1"/>
</dbReference>
<name>A0A1P8WL25_9PLAN</name>
<keyword evidence="3" id="KW-1003">Cell membrane</keyword>
<evidence type="ECO:0000256" key="4">
    <source>
        <dbReference type="ARBA" id="ARBA00022692"/>
    </source>
</evidence>
<reference evidence="13 14" key="1">
    <citation type="journal article" date="2016" name="Front. Microbiol.">
        <title>Fuerstia marisgermanicae gen. nov., sp. nov., an Unusual Member of the Phylum Planctomycetes from the German Wadden Sea.</title>
        <authorList>
            <person name="Kohn T."/>
            <person name="Heuer A."/>
            <person name="Jogler M."/>
            <person name="Vollmers J."/>
            <person name="Boedeker C."/>
            <person name="Bunk B."/>
            <person name="Rast P."/>
            <person name="Borchert D."/>
            <person name="Glockner I."/>
            <person name="Freese H.M."/>
            <person name="Klenk H.P."/>
            <person name="Overmann J."/>
            <person name="Kaster A.K."/>
            <person name="Rohde M."/>
            <person name="Wiegand S."/>
            <person name="Jogler C."/>
        </authorList>
    </citation>
    <scope>NUCLEOTIDE SEQUENCE [LARGE SCALE GENOMIC DNA]</scope>
    <source>
        <strain evidence="13 14">NH11</strain>
    </source>
</reference>
<evidence type="ECO:0000256" key="8">
    <source>
        <dbReference type="ARBA" id="ARBA00023136"/>
    </source>
</evidence>
<dbReference type="PANTHER" id="PTHR43394:SF1">
    <property type="entry name" value="ATP-BINDING CASSETTE SUB-FAMILY B MEMBER 10, MITOCHONDRIAL"/>
    <property type="match status" value="1"/>
</dbReference>
<evidence type="ECO:0000259" key="11">
    <source>
        <dbReference type="PROSITE" id="PS50893"/>
    </source>
</evidence>
<dbReference type="STRING" id="1891926.Fuma_04384"/>
<feature type="transmembrane region" description="Helical" evidence="10">
    <location>
        <begin position="74"/>
        <end position="94"/>
    </location>
</feature>
<dbReference type="GO" id="GO:0005886">
    <property type="term" value="C:plasma membrane"/>
    <property type="evidence" value="ECO:0007669"/>
    <property type="project" value="UniProtKB-SubCell"/>
</dbReference>
<dbReference type="InterPro" id="IPR036640">
    <property type="entry name" value="ABC1_TM_sf"/>
</dbReference>
<dbReference type="InterPro" id="IPR011527">
    <property type="entry name" value="ABC1_TM_dom"/>
</dbReference>
<dbReference type="Gene3D" id="1.20.1560.10">
    <property type="entry name" value="ABC transporter type 1, transmembrane domain"/>
    <property type="match status" value="1"/>
</dbReference>
<dbReference type="EC" id="3.6.3.-" evidence="13"/>
<feature type="transmembrane region" description="Helical" evidence="10">
    <location>
        <begin position="129"/>
        <end position="150"/>
    </location>
</feature>
<dbReference type="PROSITE" id="PS00211">
    <property type="entry name" value="ABC_TRANSPORTER_1"/>
    <property type="match status" value="1"/>
</dbReference>
<feature type="transmembrane region" description="Helical" evidence="10">
    <location>
        <begin position="215"/>
        <end position="246"/>
    </location>
</feature>
<feature type="domain" description="ABC transmembrane type-1" evidence="12">
    <location>
        <begin position="79"/>
        <end position="376"/>
    </location>
</feature>
<sequence>MHSSNSDSQNALEALTQTAKASSRARFENYRQQAQSGALPRGSVHSSTPARGRKDRVRPAKELIFRFFGLLSPFRWQIVTILSSLTVATLLALIPPAGTKFLVDYVLSSEPFPEWLATRYPSLTNPKNLLMATVLVVVTISLMKIALHIWGRWYATRITKHIQLNVRRKVYEHAIRLPLHRVQEIRSGGVASILREDGGSVGELVFGLLYNPWRAVIQLVGSFLVLAWVDWTLLLGALVLLPLVFFSHRAWIGKIRPQFRAIRKQREQIDASATEAFAGIRIVRAFSRQKRESARFITENNLMVRKELYAWWWMRIVEMIWEAMIPITSAALLSYGGLRVLEGALTIGDLMMFLVYLLMLLEPLAALANSATSFQNSLSGLDRVLDLLDEPREMVSTPESIRINSDTAKGDIEFRDVTFAYPGTDSPALQHIDLKVKAGQTVALVGPSGAGKTTLCNLVARFYDATEGRVLLDGIPLTDYDVESFRSLLGVVEQDVFLFDGTIADNIAYARRDATDVDIRRAAEAANAVEFIDRMTDGMHTIIGERGVRLSGGQRQRLAIARAILADPKLLILDEATSNLDTDSEQLIQESLSKLMKDRTSFVIAHRLSTIAGADLICVVEHGEITQTGSHDELMSSGGKYKSMVEQQVQMTLGKADPNLLTTSKS</sequence>
<dbReference type="InterPro" id="IPR017871">
    <property type="entry name" value="ABC_transporter-like_CS"/>
</dbReference>
<evidence type="ECO:0000256" key="1">
    <source>
        <dbReference type="ARBA" id="ARBA00004651"/>
    </source>
</evidence>
<dbReference type="InterPro" id="IPR003439">
    <property type="entry name" value="ABC_transporter-like_ATP-bd"/>
</dbReference>
<dbReference type="CDD" id="cd07346">
    <property type="entry name" value="ABC_6TM_exporters"/>
    <property type="match status" value="1"/>
</dbReference>
<keyword evidence="2" id="KW-0813">Transport</keyword>
<evidence type="ECO:0000313" key="14">
    <source>
        <dbReference type="Proteomes" id="UP000187735"/>
    </source>
</evidence>
<proteinExistence type="predicted"/>
<keyword evidence="7 10" id="KW-1133">Transmembrane helix</keyword>
<dbReference type="Proteomes" id="UP000187735">
    <property type="component" value="Chromosome"/>
</dbReference>
<dbReference type="KEGG" id="fmr:Fuma_04384"/>
<accession>A0A1P8WL25</accession>
<feature type="domain" description="ABC transporter" evidence="11">
    <location>
        <begin position="412"/>
        <end position="647"/>
    </location>
</feature>
<keyword evidence="5" id="KW-0547">Nucleotide-binding</keyword>
<evidence type="ECO:0000259" key="12">
    <source>
        <dbReference type="PROSITE" id="PS50929"/>
    </source>
</evidence>
<evidence type="ECO:0000256" key="6">
    <source>
        <dbReference type="ARBA" id="ARBA00022840"/>
    </source>
</evidence>